<protein>
    <submittedName>
        <fullName evidence="2">Uncharacterized protein</fullName>
    </submittedName>
</protein>
<keyword evidence="1" id="KW-1133">Transmembrane helix</keyword>
<dbReference type="CTD" id="9826251"/>
<dbReference type="PANTHER" id="PTHR31847:SF1">
    <property type="entry name" value="DUF1084 DOMAIN-CONTAINING PROTEIN-RELATED"/>
    <property type="match status" value="1"/>
</dbReference>
<dbReference type="GeneID" id="9826251"/>
<dbReference type="EMBL" id="WUAV01000002">
    <property type="protein sequence ID" value="KAF1767186.1"/>
    <property type="molecule type" value="Genomic_DNA"/>
</dbReference>
<keyword evidence="1" id="KW-0812">Transmembrane</keyword>
<evidence type="ECO:0000313" key="2">
    <source>
        <dbReference type="EMBL" id="KAF1767186.1"/>
    </source>
</evidence>
<proteinExistence type="predicted"/>
<feature type="transmembrane region" description="Helical" evidence="1">
    <location>
        <begin position="6"/>
        <end position="31"/>
    </location>
</feature>
<organism evidence="2 3">
    <name type="scientific">Caenorhabditis remanei</name>
    <name type="common">Caenorhabditis vulgaris</name>
    <dbReference type="NCBI Taxonomy" id="31234"/>
    <lineage>
        <taxon>Eukaryota</taxon>
        <taxon>Metazoa</taxon>
        <taxon>Ecdysozoa</taxon>
        <taxon>Nematoda</taxon>
        <taxon>Chromadorea</taxon>
        <taxon>Rhabditida</taxon>
        <taxon>Rhabditina</taxon>
        <taxon>Rhabditomorpha</taxon>
        <taxon>Rhabditoidea</taxon>
        <taxon>Rhabditidae</taxon>
        <taxon>Peloderinae</taxon>
        <taxon>Caenorhabditis</taxon>
    </lineage>
</organism>
<dbReference type="RefSeq" id="XP_003099929.2">
    <property type="nucleotide sequence ID" value="XM_003099881.2"/>
</dbReference>
<dbReference type="KEGG" id="crq:GCK72_007145"/>
<evidence type="ECO:0000313" key="3">
    <source>
        <dbReference type="Proteomes" id="UP000483820"/>
    </source>
</evidence>
<dbReference type="PANTHER" id="PTHR31847">
    <property type="entry name" value="PROTEIN CBG10327"/>
    <property type="match status" value="1"/>
</dbReference>
<name>A0A6A5HKH3_CAERE</name>
<feature type="transmembrane region" description="Helical" evidence="1">
    <location>
        <begin position="87"/>
        <end position="107"/>
    </location>
</feature>
<keyword evidence="1" id="KW-0472">Membrane</keyword>
<dbReference type="AlphaFoldDB" id="A0A6A5HKH3"/>
<comment type="caution">
    <text evidence="2">The sequence shown here is derived from an EMBL/GenBank/DDBJ whole genome shotgun (WGS) entry which is preliminary data.</text>
</comment>
<accession>A0A6A5HKH3</accession>
<dbReference type="Proteomes" id="UP000483820">
    <property type="component" value="Chromosome II"/>
</dbReference>
<reference evidence="2 3" key="1">
    <citation type="submission" date="2019-12" db="EMBL/GenBank/DDBJ databases">
        <title>Chromosome-level assembly of the Caenorhabditis remanei genome.</title>
        <authorList>
            <person name="Teterina A.A."/>
            <person name="Willis J.H."/>
            <person name="Phillips P.C."/>
        </authorList>
    </citation>
    <scope>NUCLEOTIDE SEQUENCE [LARGE SCALE GENOMIC DNA]</scope>
    <source>
        <strain evidence="2 3">PX506</strain>
        <tissue evidence="2">Whole organism</tissue>
    </source>
</reference>
<feature type="transmembrane region" description="Helical" evidence="1">
    <location>
        <begin position="51"/>
        <end position="75"/>
    </location>
</feature>
<sequence length="154" mass="18086">MQPIWTPLFVLLSIFILLVYQTISLLLQIGLSYDDFRLFHMKSARFTKTQWLLLFLFHTLLSVGCYGLFCIDANILETDGLIDNFHFIRYVSIAINLLSMPMTYHFLLAWNSEKLDFVGIHPETKLHWKGVMRKMEDGKWEVDQSPEDHDLCVV</sequence>
<evidence type="ECO:0000256" key="1">
    <source>
        <dbReference type="SAM" id="Phobius"/>
    </source>
</evidence>
<gene>
    <name evidence="2" type="ORF">GCK72_007145</name>
</gene>